<reference evidence="1" key="1">
    <citation type="submission" date="2022-03" db="EMBL/GenBank/DDBJ databases">
        <authorList>
            <person name="Martin C."/>
        </authorList>
    </citation>
    <scope>NUCLEOTIDE SEQUENCE</scope>
</reference>
<sequence>NMKSLRSGRECKDNIIVVQSIMANGNAKEKVYLTGHPATVHKIIREFPQGDCSSCQKKGGSQPDEEPVFRGVKVRVHLCHKGNCARDAKMLLEYGLPSILHQFGYRLGGINTGPP</sequence>
<accession>A0A8S4PBM8</accession>
<feature type="non-terminal residue" evidence="1">
    <location>
        <position position="115"/>
    </location>
</feature>
<gene>
    <name evidence="1" type="ORF">OFUS_LOCUS16625</name>
</gene>
<name>A0A8S4PBM8_OWEFU</name>
<dbReference type="EMBL" id="CAIIXF020000008">
    <property type="protein sequence ID" value="CAH1791552.1"/>
    <property type="molecule type" value="Genomic_DNA"/>
</dbReference>
<organism evidence="1 2">
    <name type="scientific">Owenia fusiformis</name>
    <name type="common">Polychaete worm</name>
    <dbReference type="NCBI Taxonomy" id="6347"/>
    <lineage>
        <taxon>Eukaryota</taxon>
        <taxon>Metazoa</taxon>
        <taxon>Spiralia</taxon>
        <taxon>Lophotrochozoa</taxon>
        <taxon>Annelida</taxon>
        <taxon>Polychaeta</taxon>
        <taxon>Sedentaria</taxon>
        <taxon>Canalipalpata</taxon>
        <taxon>Sabellida</taxon>
        <taxon>Oweniida</taxon>
        <taxon>Oweniidae</taxon>
        <taxon>Owenia</taxon>
    </lineage>
</organism>
<proteinExistence type="predicted"/>
<comment type="caution">
    <text evidence="1">The sequence shown here is derived from an EMBL/GenBank/DDBJ whole genome shotgun (WGS) entry which is preliminary data.</text>
</comment>
<evidence type="ECO:0000313" key="1">
    <source>
        <dbReference type="EMBL" id="CAH1791552.1"/>
    </source>
</evidence>
<evidence type="ECO:0000313" key="2">
    <source>
        <dbReference type="Proteomes" id="UP000749559"/>
    </source>
</evidence>
<keyword evidence="2" id="KW-1185">Reference proteome</keyword>
<dbReference type="AlphaFoldDB" id="A0A8S4PBM8"/>
<dbReference type="Proteomes" id="UP000749559">
    <property type="component" value="Unassembled WGS sequence"/>
</dbReference>
<feature type="non-terminal residue" evidence="1">
    <location>
        <position position="1"/>
    </location>
</feature>
<protein>
    <submittedName>
        <fullName evidence="1">Uncharacterized protein</fullName>
    </submittedName>
</protein>